<feature type="repeat" description="TPR" evidence="1">
    <location>
        <begin position="220"/>
        <end position="253"/>
    </location>
</feature>
<dbReference type="PANTHER" id="PTHR12558:SF13">
    <property type="entry name" value="CELL DIVISION CYCLE PROTEIN 27 HOMOLOG"/>
    <property type="match status" value="1"/>
</dbReference>
<gene>
    <name evidence="2" type="ORF">ENT77_00590</name>
</gene>
<comment type="caution">
    <text evidence="2">The sequence shown here is derived from an EMBL/GenBank/DDBJ whole genome shotgun (WGS) entry which is preliminary data.</text>
</comment>
<dbReference type="InterPro" id="IPR011990">
    <property type="entry name" value="TPR-like_helical_dom_sf"/>
</dbReference>
<evidence type="ECO:0000313" key="2">
    <source>
        <dbReference type="EMBL" id="HGU39690.1"/>
    </source>
</evidence>
<dbReference type="InterPro" id="IPR019734">
    <property type="entry name" value="TPR_rpt"/>
</dbReference>
<dbReference type="EMBL" id="DSZY01000005">
    <property type="protein sequence ID" value="HGU39690.1"/>
    <property type="molecule type" value="Genomic_DNA"/>
</dbReference>
<keyword evidence="1" id="KW-0802">TPR repeat</keyword>
<evidence type="ECO:0000256" key="1">
    <source>
        <dbReference type="PROSITE-ProRule" id="PRU00339"/>
    </source>
</evidence>
<dbReference type="SUPFAM" id="SSF48452">
    <property type="entry name" value="TPR-like"/>
    <property type="match status" value="1"/>
</dbReference>
<dbReference type="PROSITE" id="PS50293">
    <property type="entry name" value="TPR_REGION"/>
    <property type="match status" value="1"/>
</dbReference>
<dbReference type="SMART" id="SM00028">
    <property type="entry name" value="TPR"/>
    <property type="match status" value="5"/>
</dbReference>
<dbReference type="Pfam" id="PF13174">
    <property type="entry name" value="TPR_6"/>
    <property type="match status" value="1"/>
</dbReference>
<dbReference type="Pfam" id="PF00515">
    <property type="entry name" value="TPR_1"/>
    <property type="match status" value="1"/>
</dbReference>
<dbReference type="PROSITE" id="PS50005">
    <property type="entry name" value="TPR"/>
    <property type="match status" value="2"/>
</dbReference>
<feature type="repeat" description="TPR" evidence="1">
    <location>
        <begin position="142"/>
        <end position="175"/>
    </location>
</feature>
<sequence length="534" mass="61988">MKFQTKGRNAVKAIVYLPLRPEVAKSLNLPVKLPVLAEDLLLITDQNNIPLDVILRGLEAQYEVTPDDYWKSYLVFFYYEKFKDLINKAEYTMAGEYLNKAKALTYDYRFHFYNALLQAKLSNYELAEIEFKQAITLNPTFSLAHYELGNVLFARKDYDEALEYYKRAYELNPEFLLPLMKIGDIYTELGQLDDAEIVYNMVIQKFKGAHLEGFNLQPIPEVYLRLGVVYNIRQQHEKAEKIFKEGLKLSKKPEIIYNLSYTLMKLGKHFEAYGLLLELSKEYPVPEVLNELGIIQRRLGLYEEAYETFQKVQDDFRENYERIQYFVGKKSFEEDFVNELKDAERVLEHVEFPFPEALEVILKTTDDEGNLLVDKFAEELGLTPKSMDNQEPDLTWIPYVLAAMYIAGTDPIMMEKNTTLATIATYGAGLALACSTTLLRLYQFILSKGRDIDDFIESVVPELEELHFNFSRALASLTEKPLDDFFEEESNRYDELILNLVKLIGYTPTDDELESISCTTLKTIGKFFLELTKK</sequence>
<accession>A0A7C4GIV2</accession>
<reference evidence="2" key="1">
    <citation type="journal article" date="2020" name="mSystems">
        <title>Genome- and Community-Level Interaction Insights into Carbon Utilization and Element Cycling Functions of Hydrothermarchaeota in Hydrothermal Sediment.</title>
        <authorList>
            <person name="Zhou Z."/>
            <person name="Liu Y."/>
            <person name="Xu W."/>
            <person name="Pan J."/>
            <person name="Luo Z.H."/>
            <person name="Li M."/>
        </authorList>
    </citation>
    <scope>NUCLEOTIDE SEQUENCE [LARGE SCALE GENOMIC DNA]</scope>
    <source>
        <strain evidence="2">SpSt-609</strain>
    </source>
</reference>
<name>A0A7C4GIV2_9BACT</name>
<organism evidence="2">
    <name type="scientific">Fervidobacterium thailandense</name>
    <dbReference type="NCBI Taxonomy" id="1008305"/>
    <lineage>
        <taxon>Bacteria</taxon>
        <taxon>Thermotogati</taxon>
        <taxon>Thermotogota</taxon>
        <taxon>Thermotogae</taxon>
        <taxon>Thermotogales</taxon>
        <taxon>Fervidobacteriaceae</taxon>
        <taxon>Fervidobacterium</taxon>
    </lineage>
</organism>
<proteinExistence type="predicted"/>
<dbReference type="Gene3D" id="1.25.40.10">
    <property type="entry name" value="Tetratricopeptide repeat domain"/>
    <property type="match status" value="2"/>
</dbReference>
<dbReference type="Pfam" id="PF13181">
    <property type="entry name" value="TPR_8"/>
    <property type="match status" value="1"/>
</dbReference>
<protein>
    <submittedName>
        <fullName evidence="2">Tetratricopeptide repeat protein</fullName>
    </submittedName>
</protein>
<dbReference type="PANTHER" id="PTHR12558">
    <property type="entry name" value="CELL DIVISION CYCLE 16,23,27"/>
    <property type="match status" value="1"/>
</dbReference>
<dbReference type="AlphaFoldDB" id="A0A7C4GIV2"/>